<organism evidence="4 5">
    <name type="scientific">Rehmannia glutinosa</name>
    <name type="common">Chinese foxglove</name>
    <dbReference type="NCBI Taxonomy" id="99300"/>
    <lineage>
        <taxon>Eukaryota</taxon>
        <taxon>Viridiplantae</taxon>
        <taxon>Streptophyta</taxon>
        <taxon>Embryophyta</taxon>
        <taxon>Tracheophyta</taxon>
        <taxon>Spermatophyta</taxon>
        <taxon>Magnoliopsida</taxon>
        <taxon>eudicotyledons</taxon>
        <taxon>Gunneridae</taxon>
        <taxon>Pentapetalae</taxon>
        <taxon>asterids</taxon>
        <taxon>lamiids</taxon>
        <taxon>Lamiales</taxon>
        <taxon>Orobanchaceae</taxon>
        <taxon>Rehmannieae</taxon>
        <taxon>Rehmannia</taxon>
    </lineage>
</organism>
<reference evidence="4 5" key="1">
    <citation type="journal article" date="2021" name="Comput. Struct. Biotechnol. J.">
        <title>De novo genome assembly of the potent medicinal plant Rehmannia glutinosa using nanopore technology.</title>
        <authorList>
            <person name="Ma L."/>
            <person name="Dong C."/>
            <person name="Song C."/>
            <person name="Wang X."/>
            <person name="Zheng X."/>
            <person name="Niu Y."/>
            <person name="Chen S."/>
            <person name="Feng W."/>
        </authorList>
    </citation>
    <scope>NUCLEOTIDE SEQUENCE [LARGE SCALE GENOMIC DNA]</scope>
    <source>
        <strain evidence="4">DH-2019</strain>
    </source>
</reference>
<evidence type="ECO:0000256" key="2">
    <source>
        <dbReference type="ARBA" id="ARBA00022679"/>
    </source>
</evidence>
<accession>A0ABR0VTM2</accession>
<keyword evidence="5" id="KW-1185">Reference proteome</keyword>
<dbReference type="PANTHER" id="PTHR31623:SF124">
    <property type="entry name" value="VINORINE SYNTHASE-RELATED"/>
    <property type="match status" value="1"/>
</dbReference>
<proteinExistence type="inferred from homology"/>
<sequence>MISDRIEESSKIIEELDRKAESEGLSMEECNRRKHEFTKLRQAIKWKDSILFQKARIKWLKEGDANSSFYHGVINSNRKIKEINGIQVHREWLQSVQEIKVGIKNFFADRFSSTGRYNKEKHQIYCNDDGAEYAEAEVDCLLEQIMGAGAKSEQLNHLLPVDICAADEPTDPMLAVQINRFQCGGLAIAICASHRFFDSASLGIFLKAWASAATNGELIIRPNFDSHSYFPSKNLPQLIRSRVSRSGDKTIVAKKFLFDKNVISVLRERLSTEWRSKANTERPPSRVVVVSALLTQALLCADRAKHGKSRASLIMQAINLRERTIPPVPKHCCGSLFIYNQLKLTAGESHIMEKNFVGIALKLREAIIQGLKDCKRILTDKEFGRRVLVDSHIDATQKSNNLDYKVIRITDWSKFGEYEVDFGFGKPVWVSLADAPLKDLFVMMNTKDNDGIEAWVYLDESDMSFFEHDEDLRILTTQ</sequence>
<evidence type="ECO:0000256" key="1">
    <source>
        <dbReference type="ARBA" id="ARBA00009861"/>
    </source>
</evidence>
<keyword evidence="2" id="KW-0808">Transferase</keyword>
<evidence type="ECO:0000313" key="4">
    <source>
        <dbReference type="EMBL" id="KAK6137329.1"/>
    </source>
</evidence>
<name>A0ABR0VTM2_REHGL</name>
<dbReference type="Proteomes" id="UP001318860">
    <property type="component" value="Unassembled WGS sequence"/>
</dbReference>
<evidence type="ECO:0000313" key="5">
    <source>
        <dbReference type="Proteomes" id="UP001318860"/>
    </source>
</evidence>
<comment type="caution">
    <text evidence="4">The sequence shown here is derived from an EMBL/GenBank/DDBJ whole genome shotgun (WGS) entry which is preliminary data.</text>
</comment>
<dbReference type="Pfam" id="PF02458">
    <property type="entry name" value="Transferase"/>
    <property type="match status" value="1"/>
</dbReference>
<evidence type="ECO:0000256" key="3">
    <source>
        <dbReference type="ARBA" id="ARBA00023315"/>
    </source>
</evidence>
<keyword evidence="3" id="KW-0012">Acyltransferase</keyword>
<protein>
    <submittedName>
        <fullName evidence="4">Uncharacterized protein</fullName>
    </submittedName>
</protein>
<gene>
    <name evidence="4" type="ORF">DH2020_028933</name>
</gene>
<dbReference type="PANTHER" id="PTHR31623">
    <property type="entry name" value="F21J9.9"/>
    <property type="match status" value="1"/>
</dbReference>
<dbReference type="EMBL" id="JABTTQ020000849">
    <property type="protein sequence ID" value="KAK6137329.1"/>
    <property type="molecule type" value="Genomic_DNA"/>
</dbReference>
<dbReference type="InterPro" id="IPR023213">
    <property type="entry name" value="CAT-like_dom_sf"/>
</dbReference>
<dbReference type="Gene3D" id="3.30.559.10">
    <property type="entry name" value="Chloramphenicol acetyltransferase-like domain"/>
    <property type="match status" value="2"/>
</dbReference>
<comment type="similarity">
    <text evidence="1">Belongs to the plant acyltransferase family.</text>
</comment>